<accession>A0A0L6UH02</accession>
<dbReference type="PROSITE" id="PS50158">
    <property type="entry name" value="ZF_CCHC"/>
    <property type="match status" value="1"/>
</dbReference>
<sequence>MWAKFNMMELMEETLGLALQVVQPLGERQVELVTQEEVTSLANTVKELCLFVQCSVAKDRLPVEQKHFVPGVRPPTQGGSAGICAYCGEKGHYFSQCAELTTNLNAQQ</sequence>
<dbReference type="Gene3D" id="4.10.60.10">
    <property type="entry name" value="Zinc finger, CCHC-type"/>
    <property type="match status" value="1"/>
</dbReference>
<dbReference type="GO" id="GO:0008270">
    <property type="term" value="F:zinc ion binding"/>
    <property type="evidence" value="ECO:0007669"/>
    <property type="project" value="UniProtKB-KW"/>
</dbReference>
<evidence type="ECO:0000256" key="2">
    <source>
        <dbReference type="PROSITE-ProRule" id="PRU00047"/>
    </source>
</evidence>
<evidence type="ECO:0000256" key="1">
    <source>
        <dbReference type="ARBA" id="ARBA00022664"/>
    </source>
</evidence>
<protein>
    <recommendedName>
        <fullName evidence="3">CCHC-type domain-containing protein</fullName>
    </recommendedName>
</protein>
<keyword evidence="2" id="KW-0479">Metal-binding</keyword>
<keyword evidence="5" id="KW-1185">Reference proteome</keyword>
<keyword evidence="1" id="KW-0507">mRNA processing</keyword>
<comment type="caution">
    <text evidence="4">The sequence shown here is derived from an EMBL/GenBank/DDBJ whole genome shotgun (WGS) entry which is preliminary data.</text>
</comment>
<evidence type="ECO:0000259" key="3">
    <source>
        <dbReference type="PROSITE" id="PS50158"/>
    </source>
</evidence>
<dbReference type="GO" id="GO:0006397">
    <property type="term" value="P:mRNA processing"/>
    <property type="evidence" value="ECO:0007669"/>
    <property type="project" value="UniProtKB-KW"/>
</dbReference>
<dbReference type="Proteomes" id="UP000037035">
    <property type="component" value="Unassembled WGS sequence"/>
</dbReference>
<dbReference type="InterPro" id="IPR001878">
    <property type="entry name" value="Znf_CCHC"/>
</dbReference>
<dbReference type="AlphaFoldDB" id="A0A0L6UH02"/>
<dbReference type="VEuPathDB" id="FungiDB:VP01_6121g1"/>
<proteinExistence type="predicted"/>
<evidence type="ECO:0000313" key="5">
    <source>
        <dbReference type="Proteomes" id="UP000037035"/>
    </source>
</evidence>
<dbReference type="GO" id="GO:0003676">
    <property type="term" value="F:nucleic acid binding"/>
    <property type="evidence" value="ECO:0007669"/>
    <property type="project" value="InterPro"/>
</dbReference>
<keyword evidence="2" id="KW-0863">Zinc-finger</keyword>
<evidence type="ECO:0000313" key="4">
    <source>
        <dbReference type="EMBL" id="KNZ47803.1"/>
    </source>
</evidence>
<name>A0A0L6UH02_9BASI</name>
<organism evidence="4 5">
    <name type="scientific">Puccinia sorghi</name>
    <dbReference type="NCBI Taxonomy" id="27349"/>
    <lineage>
        <taxon>Eukaryota</taxon>
        <taxon>Fungi</taxon>
        <taxon>Dikarya</taxon>
        <taxon>Basidiomycota</taxon>
        <taxon>Pucciniomycotina</taxon>
        <taxon>Pucciniomycetes</taxon>
        <taxon>Pucciniales</taxon>
        <taxon>Pucciniaceae</taxon>
        <taxon>Puccinia</taxon>
    </lineage>
</organism>
<feature type="domain" description="CCHC-type" evidence="3">
    <location>
        <begin position="84"/>
        <end position="99"/>
    </location>
</feature>
<dbReference type="EMBL" id="LAVV01011410">
    <property type="protein sequence ID" value="KNZ47803.1"/>
    <property type="molecule type" value="Genomic_DNA"/>
</dbReference>
<dbReference type="InterPro" id="IPR036875">
    <property type="entry name" value="Znf_CCHC_sf"/>
</dbReference>
<dbReference type="SUPFAM" id="SSF57756">
    <property type="entry name" value="Retrovirus zinc finger-like domains"/>
    <property type="match status" value="1"/>
</dbReference>
<reference evidence="4 5" key="1">
    <citation type="submission" date="2015-08" db="EMBL/GenBank/DDBJ databases">
        <title>Next Generation Sequencing and Analysis of the Genome of Puccinia sorghi L Schw, the Causal Agent of Maize Common Rust.</title>
        <authorList>
            <person name="Rochi L."/>
            <person name="Burguener G."/>
            <person name="Darino M."/>
            <person name="Turjanski A."/>
            <person name="Kreff E."/>
            <person name="Dieguez M.J."/>
            <person name="Sacco F."/>
        </authorList>
    </citation>
    <scope>NUCLEOTIDE SEQUENCE [LARGE SCALE GENOMIC DNA]</scope>
    <source>
        <strain evidence="4 5">RO10H11247</strain>
    </source>
</reference>
<keyword evidence="2" id="KW-0862">Zinc</keyword>
<gene>
    <name evidence="4" type="ORF">VP01_6121g1</name>
</gene>
<feature type="non-terminal residue" evidence="4">
    <location>
        <position position="108"/>
    </location>
</feature>